<proteinExistence type="predicted"/>
<dbReference type="KEGG" id="ebm:SG0102_01840"/>
<dbReference type="EMBL" id="AP019309">
    <property type="protein sequence ID" value="BBH25250.1"/>
    <property type="molecule type" value="Genomic_DNA"/>
</dbReference>
<evidence type="ECO:0000313" key="3">
    <source>
        <dbReference type="Proteomes" id="UP000268059"/>
    </source>
</evidence>
<dbReference type="Proteomes" id="UP000268059">
    <property type="component" value="Chromosome"/>
</dbReference>
<name>A0A3G9J246_9FIRM</name>
<feature type="transmembrane region" description="Helical" evidence="1">
    <location>
        <begin position="68"/>
        <end position="89"/>
    </location>
</feature>
<accession>A0A3G9J246</accession>
<dbReference type="AlphaFoldDB" id="A0A3G9J246"/>
<keyword evidence="1" id="KW-0472">Membrane</keyword>
<feature type="transmembrane region" description="Helical" evidence="1">
    <location>
        <begin position="33"/>
        <end position="56"/>
    </location>
</feature>
<keyword evidence="3" id="KW-1185">Reference proteome</keyword>
<reference evidence="2 3" key="1">
    <citation type="submission" date="2018-11" db="EMBL/GenBank/DDBJ databases">
        <title>Novel Erysipelotrichaceae bacterium isolated from small intestine of a swine.</title>
        <authorList>
            <person name="Kim J.S."/>
            <person name="Choe H."/>
            <person name="Lee Y.R."/>
            <person name="Kim K.M."/>
            <person name="Park D.S."/>
        </authorList>
    </citation>
    <scope>NUCLEOTIDE SEQUENCE [LARGE SCALE GENOMIC DNA]</scope>
    <source>
        <strain evidence="2 3">SG0102</strain>
    </source>
</reference>
<sequence>MKKYIPVLCSFILIIVTTTTLVTTDYVKAQFNIVLPGLMQFAQWMLIYLNVAEFGYSIARSSQLKKSVISVIAVAILTVVFANFYYGYIHTI</sequence>
<dbReference type="RefSeq" id="WP_125118216.1">
    <property type="nucleotide sequence ID" value="NZ_AP019309.1"/>
</dbReference>
<protein>
    <submittedName>
        <fullName evidence="2">Uncharacterized protein</fullName>
    </submittedName>
</protein>
<evidence type="ECO:0000256" key="1">
    <source>
        <dbReference type="SAM" id="Phobius"/>
    </source>
</evidence>
<gene>
    <name evidence="2" type="ORF">SG0102_01840</name>
</gene>
<keyword evidence="1" id="KW-0812">Transmembrane</keyword>
<dbReference type="InParanoid" id="A0A3G9J246"/>
<keyword evidence="1" id="KW-1133">Transmembrane helix</keyword>
<organism evidence="2 3">
    <name type="scientific">Intestinibaculum porci</name>
    <dbReference type="NCBI Taxonomy" id="2487118"/>
    <lineage>
        <taxon>Bacteria</taxon>
        <taxon>Bacillati</taxon>
        <taxon>Bacillota</taxon>
        <taxon>Erysipelotrichia</taxon>
        <taxon>Erysipelotrichales</taxon>
        <taxon>Erysipelotrichaceae</taxon>
        <taxon>Intestinibaculum</taxon>
    </lineage>
</organism>
<evidence type="ECO:0000313" key="2">
    <source>
        <dbReference type="EMBL" id="BBH25250.1"/>
    </source>
</evidence>